<dbReference type="PRINTS" id="PR00105">
    <property type="entry name" value="C5METTRFRASE"/>
</dbReference>
<evidence type="ECO:0000256" key="7">
    <source>
        <dbReference type="RuleBase" id="RU000416"/>
    </source>
</evidence>
<dbReference type="Gene3D" id="3.90.120.10">
    <property type="entry name" value="DNA Methylase, subunit A, domain 2"/>
    <property type="match status" value="1"/>
</dbReference>
<dbReference type="InterPro" id="IPR009061">
    <property type="entry name" value="DNA-bd_dom_put_sf"/>
</dbReference>
<dbReference type="Pfam" id="PF00145">
    <property type="entry name" value="DNA_methylase"/>
    <property type="match status" value="1"/>
</dbReference>
<dbReference type="GO" id="GO:0044027">
    <property type="term" value="P:negative regulation of gene expression via chromosomal CpG island methylation"/>
    <property type="evidence" value="ECO:0007669"/>
    <property type="project" value="TreeGrafter"/>
</dbReference>
<sequence>MKEEKLYSICEIAERLDLSQKSVRRYIASGQLESVRCGSTYRIPEEALERFISSTKDTAKTVEYDLFGNIVEPDRKQSVNSPKTDMVNWCRIDHIWDNPSRSEMTFVDCFCGAGGLSKGLEMAGLEGICGTDWFKEAGLTYQRNFDHPFVLGDITIPEVKRHLYDVIERQLGGRHLNIVAGGFPCQGFSMAGNRIVDDPRNSLYKELLEVVRHLRPDFVICENVKGLRSMLGGMVEKKILSDFRAIGYDMNVTLLCAADYKVPQKRERVIFIGNRIGRKNYHPAPILSPERYITTGEAIGDLMEHPEDKAFNHVPTRHKPEMEARMLACPEGQSLYKGYSDAWKKCPWNEPSCTIKENHGGVNVHPRLPRVLTAREMARLQSFPDDFIFEGPKNKQLVQIGNAVPPLLGKAIGLAVRESAGEIELSI</sequence>
<dbReference type="Gene3D" id="3.40.50.150">
    <property type="entry name" value="Vaccinia Virus protein VP39"/>
    <property type="match status" value="1"/>
</dbReference>
<name>A0A9D9HHV0_9BACT</name>
<evidence type="ECO:0000256" key="2">
    <source>
        <dbReference type="ARBA" id="ARBA00022679"/>
    </source>
</evidence>
<evidence type="ECO:0000313" key="11">
    <source>
        <dbReference type="Proteomes" id="UP000823661"/>
    </source>
</evidence>
<dbReference type="GO" id="GO:0032259">
    <property type="term" value="P:methylation"/>
    <property type="evidence" value="ECO:0007669"/>
    <property type="project" value="UniProtKB-KW"/>
</dbReference>
<dbReference type="InterPro" id="IPR010093">
    <property type="entry name" value="SinI_DNA-bd"/>
</dbReference>
<dbReference type="EC" id="2.1.1.37" evidence="8"/>
<evidence type="ECO:0000313" key="10">
    <source>
        <dbReference type="EMBL" id="MBO8451263.1"/>
    </source>
</evidence>
<reference evidence="10" key="1">
    <citation type="submission" date="2020-10" db="EMBL/GenBank/DDBJ databases">
        <authorList>
            <person name="Gilroy R."/>
        </authorList>
    </citation>
    <scope>NUCLEOTIDE SEQUENCE</scope>
    <source>
        <strain evidence="10">B1-20833</strain>
    </source>
</reference>
<keyword evidence="2 6" id="KW-0808">Transferase</keyword>
<gene>
    <name evidence="10" type="ORF">IAC06_00055</name>
</gene>
<feature type="domain" description="Helix-turn-helix" evidence="9">
    <location>
        <begin position="6"/>
        <end position="54"/>
    </location>
</feature>
<dbReference type="NCBIfam" id="TIGR01764">
    <property type="entry name" value="excise"/>
    <property type="match status" value="1"/>
</dbReference>
<comment type="catalytic activity">
    <reaction evidence="5 8">
        <text>a 2'-deoxycytidine in DNA + S-adenosyl-L-methionine = a 5-methyl-2'-deoxycytidine in DNA + S-adenosyl-L-homocysteine + H(+)</text>
        <dbReference type="Rhea" id="RHEA:13681"/>
        <dbReference type="Rhea" id="RHEA-COMP:11369"/>
        <dbReference type="Rhea" id="RHEA-COMP:11370"/>
        <dbReference type="ChEBI" id="CHEBI:15378"/>
        <dbReference type="ChEBI" id="CHEBI:57856"/>
        <dbReference type="ChEBI" id="CHEBI:59789"/>
        <dbReference type="ChEBI" id="CHEBI:85452"/>
        <dbReference type="ChEBI" id="CHEBI:85454"/>
        <dbReference type="EC" id="2.1.1.37"/>
    </reaction>
</comment>
<evidence type="ECO:0000256" key="8">
    <source>
        <dbReference type="RuleBase" id="RU000417"/>
    </source>
</evidence>
<evidence type="ECO:0000259" key="9">
    <source>
        <dbReference type="Pfam" id="PF12728"/>
    </source>
</evidence>
<keyword evidence="4" id="KW-0680">Restriction system</keyword>
<proteinExistence type="inferred from homology"/>
<dbReference type="GO" id="GO:0003886">
    <property type="term" value="F:DNA (cytosine-5-)-methyltransferase activity"/>
    <property type="evidence" value="ECO:0007669"/>
    <property type="project" value="UniProtKB-EC"/>
</dbReference>
<evidence type="ECO:0000256" key="3">
    <source>
        <dbReference type="ARBA" id="ARBA00022691"/>
    </source>
</evidence>
<dbReference type="NCBIfam" id="TIGR00675">
    <property type="entry name" value="dcm"/>
    <property type="match status" value="1"/>
</dbReference>
<dbReference type="PROSITE" id="PS00094">
    <property type="entry name" value="C5_MTASE_1"/>
    <property type="match status" value="1"/>
</dbReference>
<dbReference type="InterPro" id="IPR029063">
    <property type="entry name" value="SAM-dependent_MTases_sf"/>
</dbReference>
<dbReference type="InterPro" id="IPR050390">
    <property type="entry name" value="C5-Methyltransferase"/>
</dbReference>
<evidence type="ECO:0000256" key="4">
    <source>
        <dbReference type="ARBA" id="ARBA00022747"/>
    </source>
</evidence>
<dbReference type="Proteomes" id="UP000823661">
    <property type="component" value="Unassembled WGS sequence"/>
</dbReference>
<dbReference type="GO" id="GO:0003677">
    <property type="term" value="F:DNA binding"/>
    <property type="evidence" value="ECO:0007669"/>
    <property type="project" value="InterPro"/>
</dbReference>
<dbReference type="Pfam" id="PF12728">
    <property type="entry name" value="HTH_17"/>
    <property type="match status" value="1"/>
</dbReference>
<dbReference type="GO" id="GO:0009307">
    <property type="term" value="P:DNA restriction-modification system"/>
    <property type="evidence" value="ECO:0007669"/>
    <property type="project" value="UniProtKB-KW"/>
</dbReference>
<dbReference type="PANTHER" id="PTHR10629:SF52">
    <property type="entry name" value="DNA (CYTOSINE-5)-METHYLTRANSFERASE 1"/>
    <property type="match status" value="1"/>
</dbReference>
<evidence type="ECO:0000256" key="1">
    <source>
        <dbReference type="ARBA" id="ARBA00022603"/>
    </source>
</evidence>
<feature type="active site" evidence="6">
    <location>
        <position position="185"/>
    </location>
</feature>
<comment type="similarity">
    <text evidence="6 7">Belongs to the class I-like SAM-binding methyltransferase superfamily. C5-methyltransferase family.</text>
</comment>
<dbReference type="AlphaFoldDB" id="A0A9D9HHV0"/>
<dbReference type="InterPro" id="IPR041657">
    <property type="entry name" value="HTH_17"/>
</dbReference>
<evidence type="ECO:0000256" key="6">
    <source>
        <dbReference type="PROSITE-ProRule" id="PRU01016"/>
    </source>
</evidence>
<dbReference type="PROSITE" id="PS51679">
    <property type="entry name" value="SAM_MT_C5"/>
    <property type="match status" value="1"/>
</dbReference>
<comment type="caution">
    <text evidence="10">The sequence shown here is derived from an EMBL/GenBank/DDBJ whole genome shotgun (WGS) entry which is preliminary data.</text>
</comment>
<reference evidence="10" key="2">
    <citation type="journal article" date="2021" name="PeerJ">
        <title>Extensive microbial diversity within the chicken gut microbiome revealed by metagenomics and culture.</title>
        <authorList>
            <person name="Gilroy R."/>
            <person name="Ravi A."/>
            <person name="Getino M."/>
            <person name="Pursley I."/>
            <person name="Horton D.L."/>
            <person name="Alikhan N.F."/>
            <person name="Baker D."/>
            <person name="Gharbi K."/>
            <person name="Hall N."/>
            <person name="Watson M."/>
            <person name="Adriaenssens E.M."/>
            <person name="Foster-Nyarko E."/>
            <person name="Jarju S."/>
            <person name="Secka A."/>
            <person name="Antonio M."/>
            <person name="Oren A."/>
            <person name="Chaudhuri R.R."/>
            <person name="La Ragione R."/>
            <person name="Hildebrand F."/>
            <person name="Pallen M.J."/>
        </authorList>
    </citation>
    <scope>NUCLEOTIDE SEQUENCE</scope>
    <source>
        <strain evidence="10">B1-20833</strain>
    </source>
</reference>
<dbReference type="InterPro" id="IPR001525">
    <property type="entry name" value="C5_MeTfrase"/>
</dbReference>
<keyword evidence="1 6" id="KW-0489">Methyltransferase</keyword>
<evidence type="ECO:0000256" key="5">
    <source>
        <dbReference type="ARBA" id="ARBA00047422"/>
    </source>
</evidence>
<dbReference type="SUPFAM" id="SSF46955">
    <property type="entry name" value="Putative DNA-binding domain"/>
    <property type="match status" value="1"/>
</dbReference>
<keyword evidence="3 6" id="KW-0949">S-adenosyl-L-methionine</keyword>
<dbReference type="InterPro" id="IPR018117">
    <property type="entry name" value="C5_DNA_meth_AS"/>
</dbReference>
<protein>
    <recommendedName>
        <fullName evidence="8">Cytosine-specific methyltransferase</fullName>
        <ecNumber evidence="8">2.1.1.37</ecNumber>
    </recommendedName>
</protein>
<organism evidence="10 11">
    <name type="scientific">Candidatus Cryptobacteroides intestinavium</name>
    <dbReference type="NCBI Taxonomy" id="2840766"/>
    <lineage>
        <taxon>Bacteria</taxon>
        <taxon>Pseudomonadati</taxon>
        <taxon>Bacteroidota</taxon>
        <taxon>Bacteroidia</taxon>
        <taxon>Bacteroidales</taxon>
        <taxon>Candidatus Cryptobacteroides</taxon>
    </lineage>
</organism>
<dbReference type="SUPFAM" id="SSF53335">
    <property type="entry name" value="S-adenosyl-L-methionine-dependent methyltransferases"/>
    <property type="match status" value="1"/>
</dbReference>
<accession>A0A9D9HHV0</accession>
<dbReference type="EMBL" id="JADIMI010000002">
    <property type="protein sequence ID" value="MBO8451263.1"/>
    <property type="molecule type" value="Genomic_DNA"/>
</dbReference>
<dbReference type="PANTHER" id="PTHR10629">
    <property type="entry name" value="CYTOSINE-SPECIFIC METHYLTRANSFERASE"/>
    <property type="match status" value="1"/>
</dbReference>